<dbReference type="Gene3D" id="2.60.120.200">
    <property type="match status" value="1"/>
</dbReference>
<dbReference type="InterPro" id="IPR050546">
    <property type="entry name" value="Glycosyl_Hydrlase_16"/>
</dbReference>
<dbReference type="STRING" id="1297742.A176_002073"/>
<evidence type="ECO:0000256" key="1">
    <source>
        <dbReference type="ARBA" id="ARBA00006865"/>
    </source>
</evidence>
<dbReference type="SUPFAM" id="SSF49899">
    <property type="entry name" value="Concanavalin A-like lectins/glucanases"/>
    <property type="match status" value="1"/>
</dbReference>
<organism evidence="4 5">
    <name type="scientific">Pseudomyxococcus hansupus</name>
    <dbReference type="NCBI Taxonomy" id="1297742"/>
    <lineage>
        <taxon>Bacteria</taxon>
        <taxon>Pseudomonadati</taxon>
        <taxon>Myxococcota</taxon>
        <taxon>Myxococcia</taxon>
        <taxon>Myxococcales</taxon>
        <taxon>Cystobacterineae</taxon>
        <taxon>Myxococcaceae</taxon>
        <taxon>Pseudomyxococcus</taxon>
    </lineage>
</organism>
<dbReference type="Proteomes" id="UP000009026">
    <property type="component" value="Chromosome"/>
</dbReference>
<keyword evidence="5" id="KW-1185">Reference proteome</keyword>
<dbReference type="eggNOG" id="COG2273">
    <property type="taxonomic scope" value="Bacteria"/>
</dbReference>
<accession>A0A0H4WNV8</accession>
<dbReference type="Pfam" id="PF00722">
    <property type="entry name" value="Glyco_hydro_16"/>
    <property type="match status" value="1"/>
</dbReference>
<dbReference type="EMBL" id="CP012109">
    <property type="protein sequence ID" value="AKQ65161.1"/>
    <property type="molecule type" value="Genomic_DNA"/>
</dbReference>
<evidence type="ECO:0000313" key="5">
    <source>
        <dbReference type="Proteomes" id="UP000009026"/>
    </source>
</evidence>
<feature type="chain" id="PRO_5005211867" evidence="2">
    <location>
        <begin position="21"/>
        <end position="454"/>
    </location>
</feature>
<evidence type="ECO:0000313" key="4">
    <source>
        <dbReference type="EMBL" id="AKQ65161.1"/>
    </source>
</evidence>
<dbReference type="InterPro" id="IPR000757">
    <property type="entry name" value="Beta-glucanase-like"/>
</dbReference>
<dbReference type="AlphaFoldDB" id="A0A0H4WNV8"/>
<dbReference type="PANTHER" id="PTHR10963:SF55">
    <property type="entry name" value="GLYCOSIDE HYDROLASE FAMILY 16 PROTEIN"/>
    <property type="match status" value="1"/>
</dbReference>
<keyword evidence="2" id="KW-0732">Signal</keyword>
<evidence type="ECO:0000259" key="3">
    <source>
        <dbReference type="PROSITE" id="PS51762"/>
    </source>
</evidence>
<sequence length="454" mass="50217">MHRRHALRSMVLAASSLAMLGGCSPESDLDEADALPLVSQEQGERAYDPGSGWRLAWQDDFTGTSLNSSHWTVLTSNWDPVTTNCNFGTGELEYPRAQNVTVSGGKLILTAQRTDERPMDSRCTGFGPRSFYSGRIHSKGKVERRYGKIVASIKVPSGYGMWPAFWTLGANISNVGWPRSGEIDILEWHSNEPTWMKSATHYFNNGQRSWGTGANRGYSIADGFHTYEVEWTANQMIFRLDGQIQGNVFNHNEPAFQQNHYIILNLALGGNWYGDPPASAIQLPAGQTKTMEVEWVRWYEQGGTTTPTALTNPSFESGMTGWANWSPNGTAAAAFSETHNGGRTGPHHLTHWTNNTPFEVWTYQAKSGLPSGNYRVRAWVRKSGNYDIARLQAKTCGECAPVFTNLGNYGSYTLVETPTISVTGGNLELGFHTRATSGNSANFIHMDDVELIRL</sequence>
<dbReference type="PANTHER" id="PTHR10963">
    <property type="entry name" value="GLYCOSYL HYDROLASE-RELATED"/>
    <property type="match status" value="1"/>
</dbReference>
<dbReference type="Gene3D" id="2.60.120.260">
    <property type="entry name" value="Galactose-binding domain-like"/>
    <property type="match status" value="1"/>
</dbReference>
<dbReference type="RefSeq" id="WP_002639850.1">
    <property type="nucleotide sequence ID" value="NZ_CP012109.1"/>
</dbReference>
<reference evidence="4 5" key="1">
    <citation type="journal article" date="2016" name="PLoS ONE">
        <title>Complete Genome Sequence and Comparative Genomics of a Novel Myxobacterium Myxococcus hansupus.</title>
        <authorList>
            <person name="Sharma G."/>
            <person name="Narwani T."/>
            <person name="Subramanian S."/>
        </authorList>
    </citation>
    <scope>NUCLEOTIDE SEQUENCE [LARGE SCALE GENOMIC DNA]</scope>
    <source>
        <strain evidence="5">mixupus</strain>
    </source>
</reference>
<feature type="signal peptide" evidence="2">
    <location>
        <begin position="1"/>
        <end position="20"/>
    </location>
</feature>
<dbReference type="CDD" id="cd08023">
    <property type="entry name" value="GH16_laminarinase_like"/>
    <property type="match status" value="1"/>
</dbReference>
<keyword evidence="4" id="KW-0378">Hydrolase</keyword>
<comment type="similarity">
    <text evidence="1">Belongs to the glycosyl hydrolase 16 family.</text>
</comment>
<dbReference type="PATRIC" id="fig|1297742.4.peg.2099"/>
<proteinExistence type="inferred from homology"/>
<protein>
    <submittedName>
        <fullName evidence="4">Glucan endo-1,3-beta-glucosidase A1 ((1-&gt;3)-beta-glucan endohydrolase) ((1-&gt;3)-beta-glucanase A1)</fullName>
    </submittedName>
</protein>
<feature type="domain" description="GH16" evidence="3">
    <location>
        <begin position="59"/>
        <end position="304"/>
    </location>
</feature>
<dbReference type="InterPro" id="IPR013320">
    <property type="entry name" value="ConA-like_dom_sf"/>
</dbReference>
<dbReference type="GO" id="GO:0005975">
    <property type="term" value="P:carbohydrate metabolic process"/>
    <property type="evidence" value="ECO:0007669"/>
    <property type="project" value="InterPro"/>
</dbReference>
<name>A0A0H4WNV8_9BACT</name>
<dbReference type="PROSITE" id="PS51257">
    <property type="entry name" value="PROKAR_LIPOPROTEIN"/>
    <property type="match status" value="1"/>
</dbReference>
<evidence type="ECO:0000256" key="2">
    <source>
        <dbReference type="SAM" id="SignalP"/>
    </source>
</evidence>
<dbReference type="PROSITE" id="PS51762">
    <property type="entry name" value="GH16_2"/>
    <property type="match status" value="1"/>
</dbReference>
<dbReference type="GO" id="GO:0004553">
    <property type="term" value="F:hydrolase activity, hydrolyzing O-glycosyl compounds"/>
    <property type="evidence" value="ECO:0007669"/>
    <property type="project" value="InterPro"/>
</dbReference>
<gene>
    <name evidence="4" type="ORF">A176_002073</name>
</gene>
<dbReference type="KEGG" id="mym:A176_002073"/>